<dbReference type="PANTHER" id="PTHR46890">
    <property type="entry name" value="NON-LTR RETROLELEMENT REVERSE TRANSCRIPTASE-LIKE PROTEIN-RELATED"/>
    <property type="match status" value="1"/>
</dbReference>
<evidence type="ECO:0000313" key="4">
    <source>
        <dbReference type="EMBL" id="SPC89039.1"/>
    </source>
</evidence>
<dbReference type="Pfam" id="PF13456">
    <property type="entry name" value="RVT_3"/>
    <property type="match status" value="1"/>
</dbReference>
<dbReference type="GO" id="GO:0004523">
    <property type="term" value="F:RNA-DNA hybrid ribonuclease activity"/>
    <property type="evidence" value="ECO:0007669"/>
    <property type="project" value="InterPro"/>
</dbReference>
<dbReference type="InterPro" id="IPR044730">
    <property type="entry name" value="RNase_H-like_dom_plant"/>
</dbReference>
<reference evidence="4" key="1">
    <citation type="submission" date="2018-02" db="EMBL/GenBank/DDBJ databases">
        <authorList>
            <person name="Cohen D.B."/>
            <person name="Kent A.D."/>
        </authorList>
    </citation>
    <scope>NUCLEOTIDE SEQUENCE</scope>
</reference>
<feature type="domain" description="Reverse transcriptase" evidence="3">
    <location>
        <begin position="691"/>
        <end position="953"/>
    </location>
</feature>
<dbReference type="InterPro" id="IPR052343">
    <property type="entry name" value="Retrotransposon-Effector_Assoc"/>
</dbReference>
<dbReference type="PANTHER" id="PTHR46890:SF48">
    <property type="entry name" value="RNA-DIRECTED DNA POLYMERASE"/>
    <property type="match status" value="1"/>
</dbReference>
<dbReference type="Pfam" id="PF13966">
    <property type="entry name" value="zf-RVT"/>
    <property type="match status" value="1"/>
</dbReference>
<dbReference type="SUPFAM" id="SSF53098">
    <property type="entry name" value="Ribonuclease H-like"/>
    <property type="match status" value="1"/>
</dbReference>
<dbReference type="CDD" id="cd01650">
    <property type="entry name" value="RT_nLTR_like"/>
    <property type="match status" value="1"/>
</dbReference>
<dbReference type="InterPro" id="IPR002156">
    <property type="entry name" value="RNaseH_domain"/>
</dbReference>
<dbReference type="InterPro" id="IPR036691">
    <property type="entry name" value="Endo/exonu/phosph_ase_sf"/>
</dbReference>
<feature type="region of interest" description="Disordered" evidence="1">
    <location>
        <begin position="348"/>
        <end position="370"/>
    </location>
</feature>
<proteinExistence type="predicted"/>
<dbReference type="InterPro" id="IPR000477">
    <property type="entry name" value="RT_dom"/>
</dbReference>
<dbReference type="PROSITE" id="PS50878">
    <property type="entry name" value="RT_POL"/>
    <property type="match status" value="1"/>
</dbReference>
<evidence type="ECO:0000256" key="1">
    <source>
        <dbReference type="SAM" id="MobiDB-lite"/>
    </source>
</evidence>
<keyword evidence="2" id="KW-0812">Transmembrane</keyword>
<dbReference type="CDD" id="cd06222">
    <property type="entry name" value="RNase_H_like"/>
    <property type="match status" value="1"/>
</dbReference>
<feature type="compositionally biased region" description="Polar residues" evidence="1">
    <location>
        <begin position="350"/>
        <end position="364"/>
    </location>
</feature>
<dbReference type="EMBL" id="OIVN01001038">
    <property type="protein sequence ID" value="SPC89039.1"/>
    <property type="molecule type" value="Genomic_DNA"/>
</dbReference>
<gene>
    <name evidence="4" type="ORF">FSB_LOCUS16921</name>
</gene>
<dbReference type="InterPro" id="IPR025836">
    <property type="entry name" value="Zn_knuckle_CX2CX4HX4C"/>
</dbReference>
<dbReference type="InterPro" id="IPR025558">
    <property type="entry name" value="DUF4283"/>
</dbReference>
<dbReference type="SUPFAM" id="SSF56672">
    <property type="entry name" value="DNA/RNA polymerases"/>
    <property type="match status" value="1"/>
</dbReference>
<accession>A0A2N9FQ02</accession>
<dbReference type="Pfam" id="PF14111">
    <property type="entry name" value="DUF4283"/>
    <property type="match status" value="1"/>
</dbReference>
<dbReference type="Gene3D" id="3.30.420.10">
    <property type="entry name" value="Ribonuclease H-like superfamily/Ribonuclease H"/>
    <property type="match status" value="1"/>
</dbReference>
<name>A0A2N9FQ02_FAGSY</name>
<dbReference type="InterPro" id="IPR043502">
    <property type="entry name" value="DNA/RNA_pol_sf"/>
</dbReference>
<dbReference type="GO" id="GO:0003676">
    <property type="term" value="F:nucleic acid binding"/>
    <property type="evidence" value="ECO:0007669"/>
    <property type="project" value="InterPro"/>
</dbReference>
<dbReference type="InterPro" id="IPR036397">
    <property type="entry name" value="RNaseH_sf"/>
</dbReference>
<evidence type="ECO:0000259" key="3">
    <source>
        <dbReference type="PROSITE" id="PS50878"/>
    </source>
</evidence>
<feature type="transmembrane region" description="Helical" evidence="2">
    <location>
        <begin position="12"/>
        <end position="30"/>
    </location>
</feature>
<dbReference type="InterPro" id="IPR026960">
    <property type="entry name" value="RVT-Znf"/>
</dbReference>
<dbReference type="Pfam" id="PF14392">
    <property type="entry name" value="zf-CCHC_4"/>
    <property type="match status" value="1"/>
</dbReference>
<keyword evidence="2" id="KW-0472">Membrane</keyword>
<keyword evidence="2" id="KW-1133">Transmembrane helix</keyword>
<dbReference type="SUPFAM" id="SSF56219">
    <property type="entry name" value="DNase I-like"/>
    <property type="match status" value="1"/>
</dbReference>
<sequence>MRDREKKKRKGKYLLLRPLCSVLLWTRGWWLVDRWWCRGGSGSLRAVRCMPWICGVSDLWWIVVRDSVSVVLFLLDTSPSVGNSRLFAPAMRATGYASLVDIPLVGRKFVCILSILLCIGWKSSMDEINNMWKRLSLNEIEGDRFNLGSSTQAVSYSLAMKFYTRRVINIEAVIRTFKPLWRTEKGFLARDMGDNILLFEFEDGADMERVLFSEPWSYDKYLVAFRKVVEDVEIENVVFDQVAFWVQIHNLPVLSLKKGSGGGSRLRDWRGRKIGLANGKEGWAAFKYERLPNFCYWCGLVTHGEKDCALWLRNHTSLGKRDQGYGAWMKADVDRPNRKVAMHVEGRASQFGSKTTTPPNQGQQKPALPKMQNADGMGANMENLAPNLGFDTSAKSNEFLKLELSWAWEPMYSSRTCPPNAWRLTFMYGAPETHMRIETWNLIRWLSRQIHLPWCCIGDFNEIALSTEMQGRRPRPERQMKEFRAVLDDCGMLDLGYRGSPYLAEWDKCRDGTAMFQVWNKLKDCKRGLGKWSKQHFGNVTRQLAKKRQQLQDAETSAMQGGSMDSLKSLKYFHGQASQRRRRNKIMGLRSNEGVWVEEKEEVVSMLLGYYENLFKSSQPTHIDEAVAHVPQVVSKSMNERLTSAFTEVEVEEALKQMVPLKAPWPDELPPIFYQRYWLVVGQDVTRGVLSCLNSSQLLTSINHTFITLIPKVKSPERVTEFRPISLCNVIYKLVSKVIANRLKSILPHIISDSQSAFVPGRLITDNVLVAFETLHHMHTTKMGRDGAMALKLDMSKAYDRVEWAYLESIMRKMGFHPRWISMIMQCISTVSYSLLVNGEPHGYLKPSRGLRQGDPLSPYLFLLCVEGFHALISQASELGELQGVTLCRKGPRITHFFFADDSLLFTKATTRDCAKLQEILLTYERASGTLEDNPFWPGTKTGQYTVRSGYKFLQNMDKQNQPSCSNSRPMEQIWKEVWSLQVPKKIQVFMWRTLKDSLPSKLNLKKKNVVEDPTCELCGAPTEDILHALWVCPHVQTAWGKDTGLKGFRKSNFLNFTELWCQVRTLEPPVDLELFSTTCWAIWHRRNKVRLKQPVEKADHIPIFAREFLQEFQSCQTLHLPSSHPQPQTHWRKPTTCSYKVNYDGAVFAETAEAGIGVIVRNAQGKPMATLSQKIRFPLSVEATEAMAVRRAIRFALELGLTEVEFEGDSQIINDALNGEKYTQADFGVIIEDKGLCTMPPQAPFPSC</sequence>
<evidence type="ECO:0000256" key="2">
    <source>
        <dbReference type="SAM" id="Phobius"/>
    </source>
</evidence>
<dbReference type="InterPro" id="IPR012337">
    <property type="entry name" value="RNaseH-like_sf"/>
</dbReference>
<protein>
    <recommendedName>
        <fullName evidence="3">Reverse transcriptase domain-containing protein</fullName>
    </recommendedName>
</protein>
<dbReference type="AlphaFoldDB" id="A0A2N9FQ02"/>
<organism evidence="4">
    <name type="scientific">Fagus sylvatica</name>
    <name type="common">Beechnut</name>
    <dbReference type="NCBI Taxonomy" id="28930"/>
    <lineage>
        <taxon>Eukaryota</taxon>
        <taxon>Viridiplantae</taxon>
        <taxon>Streptophyta</taxon>
        <taxon>Embryophyta</taxon>
        <taxon>Tracheophyta</taxon>
        <taxon>Spermatophyta</taxon>
        <taxon>Magnoliopsida</taxon>
        <taxon>eudicotyledons</taxon>
        <taxon>Gunneridae</taxon>
        <taxon>Pentapetalae</taxon>
        <taxon>rosids</taxon>
        <taxon>fabids</taxon>
        <taxon>Fagales</taxon>
        <taxon>Fagaceae</taxon>
        <taxon>Fagus</taxon>
    </lineage>
</organism>
<dbReference type="Pfam" id="PF00078">
    <property type="entry name" value="RVT_1"/>
    <property type="match status" value="1"/>
</dbReference>